<gene>
    <name evidence="1" type="ORF">OXPF_34330</name>
</gene>
<accession>A0A0P8W549</accession>
<dbReference type="RefSeq" id="WP_160317251.1">
    <property type="nucleotide sequence ID" value="NZ_LKET01000045.1"/>
</dbReference>
<keyword evidence="2" id="KW-1185">Reference proteome</keyword>
<dbReference type="AlphaFoldDB" id="A0A0P8W549"/>
<protein>
    <submittedName>
        <fullName evidence="1">Uncharacterized protein</fullName>
    </submittedName>
</protein>
<dbReference type="Proteomes" id="UP000050326">
    <property type="component" value="Unassembled WGS sequence"/>
</dbReference>
<evidence type="ECO:0000313" key="2">
    <source>
        <dbReference type="Proteomes" id="UP000050326"/>
    </source>
</evidence>
<dbReference type="OrthoDB" id="9772751at2"/>
<sequence length="45" mass="4907">MGIIKSFFENVRKLEGLGGKVMLSMMNSGHNQNALWGGHDCGKGR</sequence>
<dbReference type="EMBL" id="LKET01000045">
    <property type="protein sequence ID" value="KPU43002.1"/>
    <property type="molecule type" value="Genomic_DNA"/>
</dbReference>
<dbReference type="STRING" id="36849.OXPF_34330"/>
<comment type="caution">
    <text evidence="1">The sequence shown here is derived from an EMBL/GenBank/DDBJ whole genome shotgun (WGS) entry which is preliminary data.</text>
</comment>
<proteinExistence type="predicted"/>
<evidence type="ECO:0000313" key="1">
    <source>
        <dbReference type="EMBL" id="KPU43002.1"/>
    </source>
</evidence>
<reference evidence="1 2" key="1">
    <citation type="submission" date="2015-09" db="EMBL/GenBank/DDBJ databases">
        <title>Genome sequence of Oxobacter pfennigii DSM 3222.</title>
        <authorList>
            <person name="Poehlein A."/>
            <person name="Bengelsdorf F.R."/>
            <person name="Schiel-Bengelsdorf B."/>
            <person name="Duerre P."/>
            <person name="Daniel R."/>
        </authorList>
    </citation>
    <scope>NUCLEOTIDE SEQUENCE [LARGE SCALE GENOMIC DNA]</scope>
    <source>
        <strain evidence="1 2">DSM 3222</strain>
    </source>
</reference>
<organism evidence="1 2">
    <name type="scientific">Oxobacter pfennigii</name>
    <dbReference type="NCBI Taxonomy" id="36849"/>
    <lineage>
        <taxon>Bacteria</taxon>
        <taxon>Bacillati</taxon>
        <taxon>Bacillota</taxon>
        <taxon>Clostridia</taxon>
        <taxon>Eubacteriales</taxon>
        <taxon>Clostridiaceae</taxon>
        <taxon>Oxobacter</taxon>
    </lineage>
</organism>
<name>A0A0P8W549_9CLOT</name>